<evidence type="ECO:0000313" key="2">
    <source>
        <dbReference type="EMBL" id="KKL15616.1"/>
    </source>
</evidence>
<dbReference type="InterPro" id="IPR050129">
    <property type="entry name" value="Zn_alcohol_dh"/>
</dbReference>
<dbReference type="Gene3D" id="3.90.180.10">
    <property type="entry name" value="Medium-chain alcohol dehydrogenases, catalytic domain"/>
    <property type="match status" value="1"/>
</dbReference>
<keyword evidence="1" id="KW-0560">Oxidoreductase</keyword>
<dbReference type="PANTHER" id="PTHR43401">
    <property type="entry name" value="L-THREONINE 3-DEHYDROGENASE"/>
    <property type="match status" value="1"/>
</dbReference>
<name>A0A0F9DCU5_9ZZZZ</name>
<sequence>MLSFLDEAADMVSRGGRICLAAFAAQPVTFDAAKLVMDNITMFGIRGEGKSAVKRAASLMGQGRINAKPIHTHTFPLGEVPTALEYAREKIDGAIKVVVKISWN</sequence>
<protein>
    <recommendedName>
        <fullName evidence="3">Alcohol dehydrogenase-like C-terminal domain-containing protein</fullName>
    </recommendedName>
</protein>
<dbReference type="EMBL" id="LAZR01039997">
    <property type="protein sequence ID" value="KKL15616.1"/>
    <property type="molecule type" value="Genomic_DNA"/>
</dbReference>
<evidence type="ECO:0008006" key="3">
    <source>
        <dbReference type="Google" id="ProtNLM"/>
    </source>
</evidence>
<gene>
    <name evidence="2" type="ORF">LCGC14_2503830</name>
</gene>
<dbReference type="GO" id="GO:0016491">
    <property type="term" value="F:oxidoreductase activity"/>
    <property type="evidence" value="ECO:0007669"/>
    <property type="project" value="UniProtKB-KW"/>
</dbReference>
<feature type="non-terminal residue" evidence="2">
    <location>
        <position position="104"/>
    </location>
</feature>
<dbReference type="AlphaFoldDB" id="A0A0F9DCU5"/>
<evidence type="ECO:0000256" key="1">
    <source>
        <dbReference type="ARBA" id="ARBA00023002"/>
    </source>
</evidence>
<accession>A0A0F9DCU5</accession>
<dbReference type="PANTHER" id="PTHR43401:SF2">
    <property type="entry name" value="L-THREONINE 3-DEHYDROGENASE"/>
    <property type="match status" value="1"/>
</dbReference>
<dbReference type="SUPFAM" id="SSF51735">
    <property type="entry name" value="NAD(P)-binding Rossmann-fold domains"/>
    <property type="match status" value="1"/>
</dbReference>
<dbReference type="Gene3D" id="3.40.50.720">
    <property type="entry name" value="NAD(P)-binding Rossmann-like Domain"/>
    <property type="match status" value="1"/>
</dbReference>
<organism evidence="2">
    <name type="scientific">marine sediment metagenome</name>
    <dbReference type="NCBI Taxonomy" id="412755"/>
    <lineage>
        <taxon>unclassified sequences</taxon>
        <taxon>metagenomes</taxon>
        <taxon>ecological metagenomes</taxon>
    </lineage>
</organism>
<reference evidence="2" key="1">
    <citation type="journal article" date="2015" name="Nature">
        <title>Complex archaea that bridge the gap between prokaryotes and eukaryotes.</title>
        <authorList>
            <person name="Spang A."/>
            <person name="Saw J.H."/>
            <person name="Jorgensen S.L."/>
            <person name="Zaremba-Niedzwiedzka K."/>
            <person name="Martijn J."/>
            <person name="Lind A.E."/>
            <person name="van Eijk R."/>
            <person name="Schleper C."/>
            <person name="Guy L."/>
            <person name="Ettema T.J."/>
        </authorList>
    </citation>
    <scope>NUCLEOTIDE SEQUENCE</scope>
</reference>
<comment type="caution">
    <text evidence="2">The sequence shown here is derived from an EMBL/GenBank/DDBJ whole genome shotgun (WGS) entry which is preliminary data.</text>
</comment>
<proteinExistence type="predicted"/>
<dbReference type="InterPro" id="IPR036291">
    <property type="entry name" value="NAD(P)-bd_dom_sf"/>
</dbReference>